<dbReference type="OrthoDB" id="9814020at2"/>
<keyword evidence="2" id="KW-0813">Transport</keyword>
<keyword evidence="4" id="KW-0997">Cell inner membrane</keyword>
<evidence type="ECO:0000256" key="3">
    <source>
        <dbReference type="ARBA" id="ARBA00022475"/>
    </source>
</evidence>
<dbReference type="PANTHER" id="PTHR30574">
    <property type="entry name" value="INNER MEMBRANE PROTEIN YEDE"/>
    <property type="match status" value="1"/>
</dbReference>
<feature type="transmembrane region" description="Helical" evidence="9">
    <location>
        <begin position="53"/>
        <end position="71"/>
    </location>
</feature>
<evidence type="ECO:0000313" key="11">
    <source>
        <dbReference type="Proteomes" id="UP000253987"/>
    </source>
</evidence>
<evidence type="ECO:0000256" key="2">
    <source>
        <dbReference type="ARBA" id="ARBA00022448"/>
    </source>
</evidence>
<comment type="subcellular location">
    <subcellularLocation>
        <location evidence="1">Cell inner membrane</location>
        <topology evidence="1">Multi-pass membrane protein</topology>
    </subcellularLocation>
</comment>
<keyword evidence="7 9" id="KW-0472">Membrane</keyword>
<organism evidence="10 11">
    <name type="scientific">Marinobacter vulgaris</name>
    <dbReference type="NCBI Taxonomy" id="1928331"/>
    <lineage>
        <taxon>Bacteria</taxon>
        <taxon>Pseudomonadati</taxon>
        <taxon>Pseudomonadota</taxon>
        <taxon>Gammaproteobacteria</taxon>
        <taxon>Pseudomonadales</taxon>
        <taxon>Marinobacteraceae</taxon>
        <taxon>Marinobacter</taxon>
    </lineage>
</organism>
<keyword evidence="6 9" id="KW-1133">Transmembrane helix</keyword>
<keyword evidence="11" id="KW-1185">Reference proteome</keyword>
<evidence type="ECO:0000256" key="5">
    <source>
        <dbReference type="ARBA" id="ARBA00022692"/>
    </source>
</evidence>
<comment type="similarity">
    <text evidence="8">Belongs to the TsuA/YedE (TC 9.B.102) family.</text>
</comment>
<feature type="transmembrane region" description="Helical" evidence="9">
    <location>
        <begin position="122"/>
        <end position="143"/>
    </location>
</feature>
<protein>
    <submittedName>
        <fullName evidence="10">YeeE/YedE</fullName>
    </submittedName>
</protein>
<keyword evidence="3" id="KW-1003">Cell membrane</keyword>
<evidence type="ECO:0000256" key="9">
    <source>
        <dbReference type="SAM" id="Phobius"/>
    </source>
</evidence>
<dbReference type="InterPro" id="IPR007272">
    <property type="entry name" value="Sulf_transp_TsuA/YedE"/>
</dbReference>
<reference evidence="10 11" key="2">
    <citation type="submission" date="2018-06" db="EMBL/GenBank/DDBJ databases">
        <title>Marinobactersediminissp. nov, a moderately halophilic bacterium isolated from marine solar saltern.</title>
        <authorList>
            <person name="Zhang Y."/>
        </authorList>
    </citation>
    <scope>NUCLEOTIDE SEQUENCE [LARGE SCALE GENOMIC DNA]</scope>
    <source>
        <strain evidence="10 11">F01</strain>
    </source>
</reference>
<dbReference type="Pfam" id="PF04143">
    <property type="entry name" value="Sulf_transp"/>
    <property type="match status" value="1"/>
</dbReference>
<keyword evidence="5 9" id="KW-0812">Transmembrane</keyword>
<evidence type="ECO:0000256" key="1">
    <source>
        <dbReference type="ARBA" id="ARBA00004429"/>
    </source>
</evidence>
<evidence type="ECO:0000256" key="4">
    <source>
        <dbReference type="ARBA" id="ARBA00022519"/>
    </source>
</evidence>
<proteinExistence type="inferred from homology"/>
<dbReference type="PANTHER" id="PTHR30574:SF1">
    <property type="entry name" value="SULPHUR TRANSPORT DOMAIN-CONTAINING PROTEIN"/>
    <property type="match status" value="1"/>
</dbReference>
<evidence type="ECO:0000256" key="6">
    <source>
        <dbReference type="ARBA" id="ARBA00022989"/>
    </source>
</evidence>
<dbReference type="Proteomes" id="UP000253987">
    <property type="component" value="Unassembled WGS sequence"/>
</dbReference>
<sequence length="146" mass="15168">MIEIAWDNFTPWSALAGGVIIGLSAAAFILLNGRIAGISGILGGLLVPQKRDVLWRVAFLAGMLAAPVIWMMTADLPAIEINASYPVIVVAGLLVGIGTRYGSGCTSGHGVCGLSRLSVRSLLATLTFMVAGFATVYIVRHLLTGA</sequence>
<feature type="transmembrane region" description="Helical" evidence="9">
    <location>
        <begin position="83"/>
        <end position="101"/>
    </location>
</feature>
<name>A0A2V3ZM78_9GAMM</name>
<gene>
    <name evidence="10" type="ORF">DIT71_08700</name>
</gene>
<reference evidence="11" key="1">
    <citation type="submission" date="2018-05" db="EMBL/GenBank/DDBJ databases">
        <authorList>
            <person name="Lu D."/>
        </authorList>
    </citation>
    <scope>NUCLEOTIDE SEQUENCE [LARGE SCALE GENOMIC DNA]</scope>
    <source>
        <strain evidence="11">F01</strain>
    </source>
</reference>
<dbReference type="EMBL" id="QFWX01000003">
    <property type="protein sequence ID" value="PXX91912.1"/>
    <property type="molecule type" value="Genomic_DNA"/>
</dbReference>
<evidence type="ECO:0000313" key="10">
    <source>
        <dbReference type="EMBL" id="PXX91912.1"/>
    </source>
</evidence>
<evidence type="ECO:0000256" key="8">
    <source>
        <dbReference type="ARBA" id="ARBA00035655"/>
    </source>
</evidence>
<dbReference type="AlphaFoldDB" id="A0A2V3ZM78"/>
<accession>A0A2V3ZM78</accession>
<feature type="transmembrane region" description="Helical" evidence="9">
    <location>
        <begin position="12"/>
        <end position="32"/>
    </location>
</feature>
<dbReference type="RefSeq" id="WP_114612793.1">
    <property type="nucleotide sequence ID" value="NZ_QFWX01000003.1"/>
</dbReference>
<comment type="caution">
    <text evidence="10">The sequence shown here is derived from an EMBL/GenBank/DDBJ whole genome shotgun (WGS) entry which is preliminary data.</text>
</comment>
<dbReference type="GO" id="GO:0005886">
    <property type="term" value="C:plasma membrane"/>
    <property type="evidence" value="ECO:0007669"/>
    <property type="project" value="UniProtKB-SubCell"/>
</dbReference>
<evidence type="ECO:0000256" key="7">
    <source>
        <dbReference type="ARBA" id="ARBA00023136"/>
    </source>
</evidence>